<protein>
    <submittedName>
        <fullName evidence="1">Uncharacterized protein</fullName>
    </submittedName>
</protein>
<accession>H2XSX7</accession>
<name>H2XSX7_CIOIN</name>
<evidence type="ECO:0000313" key="2">
    <source>
        <dbReference type="Proteomes" id="UP000008144"/>
    </source>
</evidence>
<dbReference type="AlphaFoldDB" id="H2XSX7"/>
<dbReference type="Proteomes" id="UP000008144">
    <property type="component" value="Unassembled WGS sequence"/>
</dbReference>
<sequence>QARSSCIDTLTGASVCANECLTNKQKESNKSLHCIYLLCVTIQFVHSDERLGKFNKVYF</sequence>
<proteinExistence type="predicted"/>
<dbReference type="InParanoid" id="H2XSX7"/>
<dbReference type="HOGENOM" id="CLU_2966833_0_0_1"/>
<keyword evidence="2" id="KW-1185">Reference proteome</keyword>
<reference evidence="1" key="3">
    <citation type="submission" date="2025-09" db="UniProtKB">
        <authorList>
            <consortium name="Ensembl"/>
        </authorList>
    </citation>
    <scope>IDENTIFICATION</scope>
</reference>
<reference evidence="2" key="1">
    <citation type="journal article" date="2002" name="Science">
        <title>The draft genome of Ciona intestinalis: insights into chordate and vertebrate origins.</title>
        <authorList>
            <person name="Dehal P."/>
            <person name="Satou Y."/>
            <person name="Campbell R.K."/>
            <person name="Chapman J."/>
            <person name="Degnan B."/>
            <person name="De Tomaso A."/>
            <person name="Davidson B."/>
            <person name="Di Gregorio A."/>
            <person name="Gelpke M."/>
            <person name="Goodstein D.M."/>
            <person name="Harafuji N."/>
            <person name="Hastings K.E."/>
            <person name="Ho I."/>
            <person name="Hotta K."/>
            <person name="Huang W."/>
            <person name="Kawashima T."/>
            <person name="Lemaire P."/>
            <person name="Martinez D."/>
            <person name="Meinertzhagen I.A."/>
            <person name="Necula S."/>
            <person name="Nonaka M."/>
            <person name="Putnam N."/>
            <person name="Rash S."/>
            <person name="Saiga H."/>
            <person name="Satake M."/>
            <person name="Terry A."/>
            <person name="Yamada L."/>
            <person name="Wang H.G."/>
            <person name="Awazu S."/>
            <person name="Azumi K."/>
            <person name="Boore J."/>
            <person name="Branno M."/>
            <person name="Chin-Bow S."/>
            <person name="DeSantis R."/>
            <person name="Doyle S."/>
            <person name="Francino P."/>
            <person name="Keys D.N."/>
            <person name="Haga S."/>
            <person name="Hayashi H."/>
            <person name="Hino K."/>
            <person name="Imai K.S."/>
            <person name="Inaba K."/>
            <person name="Kano S."/>
            <person name="Kobayashi K."/>
            <person name="Kobayashi M."/>
            <person name="Lee B.I."/>
            <person name="Makabe K.W."/>
            <person name="Manohar C."/>
            <person name="Matassi G."/>
            <person name="Medina M."/>
            <person name="Mochizuki Y."/>
            <person name="Mount S."/>
            <person name="Morishita T."/>
            <person name="Miura S."/>
            <person name="Nakayama A."/>
            <person name="Nishizaka S."/>
            <person name="Nomoto H."/>
            <person name="Ohta F."/>
            <person name="Oishi K."/>
            <person name="Rigoutsos I."/>
            <person name="Sano M."/>
            <person name="Sasaki A."/>
            <person name="Sasakura Y."/>
            <person name="Shoguchi E."/>
            <person name="Shin-i T."/>
            <person name="Spagnuolo A."/>
            <person name="Stainier D."/>
            <person name="Suzuki M.M."/>
            <person name="Tassy O."/>
            <person name="Takatori N."/>
            <person name="Tokuoka M."/>
            <person name="Yagi K."/>
            <person name="Yoshizaki F."/>
            <person name="Wada S."/>
            <person name="Zhang C."/>
            <person name="Hyatt P.D."/>
            <person name="Larimer F."/>
            <person name="Detter C."/>
            <person name="Doggett N."/>
            <person name="Glavina T."/>
            <person name="Hawkins T."/>
            <person name="Richardson P."/>
            <person name="Lucas S."/>
            <person name="Kohara Y."/>
            <person name="Levine M."/>
            <person name="Satoh N."/>
            <person name="Rokhsar D.S."/>
        </authorList>
    </citation>
    <scope>NUCLEOTIDE SEQUENCE [LARGE SCALE GENOMIC DNA]</scope>
</reference>
<reference evidence="1" key="2">
    <citation type="submission" date="2025-08" db="UniProtKB">
        <authorList>
            <consortium name="Ensembl"/>
        </authorList>
    </citation>
    <scope>IDENTIFICATION</scope>
</reference>
<organism evidence="1 2">
    <name type="scientific">Ciona intestinalis</name>
    <name type="common">Transparent sea squirt</name>
    <name type="synonym">Ascidia intestinalis</name>
    <dbReference type="NCBI Taxonomy" id="7719"/>
    <lineage>
        <taxon>Eukaryota</taxon>
        <taxon>Metazoa</taxon>
        <taxon>Chordata</taxon>
        <taxon>Tunicata</taxon>
        <taxon>Ascidiacea</taxon>
        <taxon>Phlebobranchia</taxon>
        <taxon>Cionidae</taxon>
        <taxon>Ciona</taxon>
    </lineage>
</organism>
<evidence type="ECO:0000313" key="1">
    <source>
        <dbReference type="Ensembl" id="ENSCINP00000032761.1"/>
    </source>
</evidence>
<dbReference type="Ensembl" id="ENSCINT00000035665.1">
    <property type="protein sequence ID" value="ENSCINP00000032761.1"/>
    <property type="gene ID" value="ENSCING00000021712.1"/>
</dbReference>